<organism evidence="2 3">
    <name type="scientific">Armillaria ostoyae</name>
    <name type="common">Armillaria root rot fungus</name>
    <dbReference type="NCBI Taxonomy" id="47428"/>
    <lineage>
        <taxon>Eukaryota</taxon>
        <taxon>Fungi</taxon>
        <taxon>Dikarya</taxon>
        <taxon>Basidiomycota</taxon>
        <taxon>Agaricomycotina</taxon>
        <taxon>Agaricomycetes</taxon>
        <taxon>Agaricomycetidae</taxon>
        <taxon>Agaricales</taxon>
        <taxon>Marasmiineae</taxon>
        <taxon>Physalacriaceae</taxon>
        <taxon>Armillaria</taxon>
    </lineage>
</organism>
<gene>
    <name evidence="2" type="ORF">ARMOST_09952</name>
</gene>
<proteinExistence type="predicted"/>
<dbReference type="OrthoDB" id="2963589at2759"/>
<evidence type="ECO:0000313" key="3">
    <source>
        <dbReference type="Proteomes" id="UP000219338"/>
    </source>
</evidence>
<feature type="compositionally biased region" description="Low complexity" evidence="1">
    <location>
        <begin position="189"/>
        <end position="215"/>
    </location>
</feature>
<dbReference type="EMBL" id="FUEG01000007">
    <property type="protein sequence ID" value="SJL06610.1"/>
    <property type="molecule type" value="Genomic_DNA"/>
</dbReference>
<evidence type="ECO:0000256" key="1">
    <source>
        <dbReference type="SAM" id="MobiDB-lite"/>
    </source>
</evidence>
<feature type="region of interest" description="Disordered" evidence="1">
    <location>
        <begin position="181"/>
        <end position="221"/>
    </location>
</feature>
<dbReference type="AlphaFoldDB" id="A0A284RCZ2"/>
<keyword evidence="3" id="KW-1185">Reference proteome</keyword>
<dbReference type="Proteomes" id="UP000219338">
    <property type="component" value="Unassembled WGS sequence"/>
</dbReference>
<protein>
    <submittedName>
        <fullName evidence="2">Uncharacterized protein</fullName>
    </submittedName>
</protein>
<evidence type="ECO:0000313" key="2">
    <source>
        <dbReference type="EMBL" id="SJL06610.1"/>
    </source>
</evidence>
<reference evidence="3" key="1">
    <citation type="journal article" date="2017" name="Nat. Ecol. Evol.">
        <title>Genome expansion and lineage-specific genetic innovations in the forest pathogenic fungi Armillaria.</title>
        <authorList>
            <person name="Sipos G."/>
            <person name="Prasanna A.N."/>
            <person name="Walter M.C."/>
            <person name="O'Connor E."/>
            <person name="Balint B."/>
            <person name="Krizsan K."/>
            <person name="Kiss B."/>
            <person name="Hess J."/>
            <person name="Varga T."/>
            <person name="Slot J."/>
            <person name="Riley R."/>
            <person name="Boka B."/>
            <person name="Rigling D."/>
            <person name="Barry K."/>
            <person name="Lee J."/>
            <person name="Mihaltcheva S."/>
            <person name="LaButti K."/>
            <person name="Lipzen A."/>
            <person name="Waldron R."/>
            <person name="Moloney N.M."/>
            <person name="Sperisen C."/>
            <person name="Kredics L."/>
            <person name="Vagvoelgyi C."/>
            <person name="Patrignani A."/>
            <person name="Fitzpatrick D."/>
            <person name="Nagy I."/>
            <person name="Doyle S."/>
            <person name="Anderson J.B."/>
            <person name="Grigoriev I.V."/>
            <person name="Gueldener U."/>
            <person name="Muensterkoetter M."/>
            <person name="Nagy L.G."/>
        </authorList>
    </citation>
    <scope>NUCLEOTIDE SEQUENCE [LARGE SCALE GENOMIC DNA]</scope>
    <source>
        <strain evidence="3">C18/9</strain>
    </source>
</reference>
<sequence>MRLNRNLGVKEVPAFSHILRDLEATNTALQSIRPAMLRRHQPHIHELTEVYINYSGGWKPIQVTNHDVCMVLRSMYVYLKTWKRIGRRPGRIHFFPGRPIRYLENSLEAARAAAVISKAESDGTMALIKSLPECYATTHTPTHPLFTTYPSLPFTYMRTKNIVHLAPIALPPPVISAPVALPPPPPPTAANSDLSSSEGVSLSATFESPRVASRPPASPDTVERFLEEVSEEIQRRVRDQEEFWPDEGNRNSILLVPGNLRRSTQLISEGESGKYKPNKKEEFRMATKSVLTRKESSPSSKEGTSSINLTLSPLALEYPSSSVLDEREALHVVINGKVPGYSLRPYNTKSGKAPELESLPVWFYPVNALLLEHGVLLTSEKNAAVIQAWINVIPRHIFSAMALLHHCIANNVSFKLAIPTSALMTFQKPLEVYSARDRVATDVPFTPGFYESQLSDERGSALLNASYRLKAAEVAARLNMGAAVARGGSIGWIIKKLAGKEAILKLLDGPSYMASHLFNVDVLPTNPGSKEALMTESLTVGEELALVGFVPGCARKGPQMLFPMPNLMGRLLPGDEDGWNELTEALMNLRWDSVLKGEADTMTEDEWRTYIDKFYTKRAPNSMYEFSETDSRYGIDLMTMAYPTNWTSIRLSDMTFPEKYQGPDKYFEAL</sequence>
<dbReference type="OMA" id="MEPDIND"/>
<name>A0A284RCZ2_ARMOS</name>
<accession>A0A284RCZ2</accession>